<dbReference type="EMBL" id="DS985866">
    <property type="protein sequence ID" value="EDV18658.1"/>
    <property type="molecule type" value="Genomic_DNA"/>
</dbReference>
<dbReference type="InterPro" id="IPR029063">
    <property type="entry name" value="SAM-dependent_MTases_sf"/>
</dbReference>
<name>B3SF37_TRIAD</name>
<dbReference type="PhylomeDB" id="B3SF37"/>
<dbReference type="AlphaFoldDB" id="B3SF37"/>
<feature type="non-terminal residue" evidence="5">
    <location>
        <position position="1"/>
    </location>
</feature>
<evidence type="ECO:0000256" key="1">
    <source>
        <dbReference type="ARBA" id="ARBA00008361"/>
    </source>
</evidence>
<dbReference type="GeneID" id="6760070"/>
<dbReference type="STRING" id="10228.B3SF37"/>
<dbReference type="Pfam" id="PF08241">
    <property type="entry name" value="Methyltransf_11"/>
    <property type="match status" value="1"/>
</dbReference>
<dbReference type="CTD" id="6760070"/>
<dbReference type="HOGENOM" id="CLU_2352696_0_0_1"/>
<dbReference type="CDD" id="cd02440">
    <property type="entry name" value="AdoMet_MTases"/>
    <property type="match status" value="1"/>
</dbReference>
<sequence length="97" mass="10980">YSKFRPTYPNQIYEEILSYIHQYAKKSSWNLAVDVACGPGLCTQPLGKYFKQVIGLDYSHAQITEAKIINQTHNVQFQTGSAYELPCDDNSVDLVTC</sequence>
<dbReference type="InParanoid" id="B3SF37"/>
<dbReference type="GO" id="GO:0032259">
    <property type="term" value="P:methylation"/>
    <property type="evidence" value="ECO:0007669"/>
    <property type="project" value="UniProtKB-KW"/>
</dbReference>
<dbReference type="Gene3D" id="3.40.50.150">
    <property type="entry name" value="Vaccinia Virus protein VP39"/>
    <property type="match status" value="1"/>
</dbReference>
<evidence type="ECO:0000313" key="6">
    <source>
        <dbReference type="Proteomes" id="UP000009022"/>
    </source>
</evidence>
<evidence type="ECO:0000256" key="3">
    <source>
        <dbReference type="ARBA" id="ARBA00022679"/>
    </source>
</evidence>
<evidence type="ECO:0000256" key="2">
    <source>
        <dbReference type="ARBA" id="ARBA00022603"/>
    </source>
</evidence>
<dbReference type="PANTHER" id="PTHR44942">
    <property type="entry name" value="METHYLTRANSF_11 DOMAIN-CONTAINING PROTEIN"/>
    <property type="match status" value="1"/>
</dbReference>
<keyword evidence="2" id="KW-0489">Methyltransferase</keyword>
<dbReference type="InterPro" id="IPR051052">
    <property type="entry name" value="Diverse_substrate_MTase"/>
</dbReference>
<accession>B3SF37</accession>
<reference evidence="5 6" key="1">
    <citation type="journal article" date="2008" name="Nature">
        <title>The Trichoplax genome and the nature of placozoans.</title>
        <authorList>
            <person name="Srivastava M."/>
            <person name="Begovic E."/>
            <person name="Chapman J."/>
            <person name="Putnam N.H."/>
            <person name="Hellsten U."/>
            <person name="Kawashima T."/>
            <person name="Kuo A."/>
            <person name="Mitros T."/>
            <person name="Salamov A."/>
            <person name="Carpenter M.L."/>
            <person name="Signorovitch A.Y."/>
            <person name="Moreno M.A."/>
            <person name="Kamm K."/>
            <person name="Grimwood J."/>
            <person name="Schmutz J."/>
            <person name="Shapiro H."/>
            <person name="Grigoriev I.V."/>
            <person name="Buss L.W."/>
            <person name="Schierwater B."/>
            <person name="Dellaporta S.L."/>
            <person name="Rokhsar D.S."/>
        </authorList>
    </citation>
    <scope>NUCLEOTIDE SEQUENCE [LARGE SCALE GENOMIC DNA]</scope>
    <source>
        <strain evidence="5 6">Grell-BS-1999</strain>
    </source>
</reference>
<feature type="domain" description="Methyltransferase type 11" evidence="4">
    <location>
        <begin position="33"/>
        <end position="97"/>
    </location>
</feature>
<proteinExistence type="inferred from homology"/>
<comment type="similarity">
    <text evidence="1">Belongs to the methyltransferase superfamily.</text>
</comment>
<keyword evidence="3" id="KW-0808">Transferase</keyword>
<dbReference type="InterPro" id="IPR013216">
    <property type="entry name" value="Methyltransf_11"/>
</dbReference>
<organism evidence="5 6">
    <name type="scientific">Trichoplax adhaerens</name>
    <name type="common">Trichoplax reptans</name>
    <dbReference type="NCBI Taxonomy" id="10228"/>
    <lineage>
        <taxon>Eukaryota</taxon>
        <taxon>Metazoa</taxon>
        <taxon>Placozoa</taxon>
        <taxon>Uniplacotomia</taxon>
        <taxon>Trichoplacea</taxon>
        <taxon>Trichoplacidae</taxon>
        <taxon>Trichoplax</taxon>
    </lineage>
</organism>
<feature type="non-terminal residue" evidence="5">
    <location>
        <position position="97"/>
    </location>
</feature>
<dbReference type="PANTHER" id="PTHR44942:SF4">
    <property type="entry name" value="METHYLTRANSFERASE TYPE 11 DOMAIN-CONTAINING PROTEIN"/>
    <property type="match status" value="1"/>
</dbReference>
<protein>
    <recommendedName>
        <fullName evidence="4">Methyltransferase type 11 domain-containing protein</fullName>
    </recommendedName>
</protein>
<gene>
    <name evidence="5" type="ORF">TRIADDRAFT_9885</name>
</gene>
<evidence type="ECO:0000313" key="5">
    <source>
        <dbReference type="EMBL" id="EDV18658.1"/>
    </source>
</evidence>
<dbReference type="RefSeq" id="XP_002118856.1">
    <property type="nucleotide sequence ID" value="XM_002118820.1"/>
</dbReference>
<dbReference type="Proteomes" id="UP000009022">
    <property type="component" value="Unassembled WGS sequence"/>
</dbReference>
<keyword evidence="6" id="KW-1185">Reference proteome</keyword>
<dbReference type="SUPFAM" id="SSF53335">
    <property type="entry name" value="S-adenosyl-L-methionine-dependent methyltransferases"/>
    <property type="match status" value="1"/>
</dbReference>
<dbReference type="KEGG" id="tad:TRIADDRAFT_9885"/>
<dbReference type="GO" id="GO:0008757">
    <property type="term" value="F:S-adenosylmethionine-dependent methyltransferase activity"/>
    <property type="evidence" value="ECO:0007669"/>
    <property type="project" value="InterPro"/>
</dbReference>
<dbReference type="OrthoDB" id="506498at2759"/>
<evidence type="ECO:0000259" key="4">
    <source>
        <dbReference type="Pfam" id="PF08241"/>
    </source>
</evidence>